<comment type="similarity">
    <text evidence="4">Belongs to the immunoglobulin superfamily. CEA family.</text>
</comment>
<evidence type="ECO:0000256" key="5">
    <source>
        <dbReference type="SAM" id="MobiDB-lite"/>
    </source>
</evidence>
<dbReference type="PANTHER" id="PTHR44427">
    <property type="entry name" value="CARCINOEMBRYONIC ANTIGEN-RELATED CELL ADHESION MOLECULE 19"/>
    <property type="match status" value="1"/>
</dbReference>
<proteinExistence type="inferred from homology"/>
<name>A0A2I3LIJ1_PAPAN</name>
<dbReference type="InterPro" id="IPR013106">
    <property type="entry name" value="Ig_V-set"/>
</dbReference>
<dbReference type="Pfam" id="PF07686">
    <property type="entry name" value="V-set"/>
    <property type="match status" value="1"/>
</dbReference>
<keyword evidence="1" id="KW-0732">Signal</keyword>
<dbReference type="Ensembl" id="ENSPANT00000047746.2">
    <property type="protein sequence ID" value="ENSPANP00000023243.2"/>
    <property type="gene ID" value="ENSPANG00000010965.3"/>
</dbReference>
<dbReference type="AlphaFoldDB" id="A0A2I3LIJ1"/>
<feature type="transmembrane region" description="Helical" evidence="6">
    <location>
        <begin position="233"/>
        <end position="257"/>
    </location>
</feature>
<dbReference type="Gene3D" id="2.60.40.10">
    <property type="entry name" value="Immunoglobulins"/>
    <property type="match status" value="1"/>
</dbReference>
<keyword evidence="6" id="KW-1133">Transmembrane helix</keyword>
<sequence>MYTEEKGEGGTKKGRNERGGGRGVTWAEPRLCPWPWEVLLPWRRLSTEGGRSADLTVTAALTRAFLEPKLPSTEDKQAAKTMGPPSAAPHGGHRPWQGFLITASLLTFWDLPPTVQFTIEALPSSAAEGKDVLLRACNISETIQAYYWHKGKTAEGSPLIAGYLIDVQVNIPGTAYSGRETIYSNGSLLFQNVTLEDAGSYTLRTINAKYDSDQATGQLHVHQNNVPGLPVGAVAGIVTGVLVGVALVAALVCFLLLARTGRASIRRDLREQRPPASTPGHGPSHRSAFSAPLPGPRTATPLYEELLHSDANIYCRIDHKADVVS</sequence>
<feature type="domain" description="Ig-like" evidence="7">
    <location>
        <begin position="113"/>
        <end position="216"/>
    </location>
</feature>
<dbReference type="ExpressionAtlas" id="A0A2I3LIJ1">
    <property type="expression patterns" value="baseline"/>
</dbReference>
<keyword evidence="9" id="KW-1185">Reference proteome</keyword>
<evidence type="ECO:0000256" key="1">
    <source>
        <dbReference type="ARBA" id="ARBA00022729"/>
    </source>
</evidence>
<dbReference type="GO" id="GO:0002682">
    <property type="term" value="P:regulation of immune system process"/>
    <property type="evidence" value="ECO:0007669"/>
    <property type="project" value="TreeGrafter"/>
</dbReference>
<accession>A0A2I3LIJ1</accession>
<dbReference type="GO" id="GO:0005886">
    <property type="term" value="C:plasma membrane"/>
    <property type="evidence" value="ECO:0007669"/>
    <property type="project" value="TreeGrafter"/>
</dbReference>
<dbReference type="PROSITE" id="PS50835">
    <property type="entry name" value="IG_LIKE"/>
    <property type="match status" value="1"/>
</dbReference>
<dbReference type="GO" id="GO:1990782">
    <property type="term" value="F:protein tyrosine kinase binding"/>
    <property type="evidence" value="ECO:0007669"/>
    <property type="project" value="TreeGrafter"/>
</dbReference>
<dbReference type="InterPro" id="IPR050831">
    <property type="entry name" value="CEA_cell_adhesion"/>
</dbReference>
<evidence type="ECO:0000313" key="9">
    <source>
        <dbReference type="Proteomes" id="UP000028761"/>
    </source>
</evidence>
<feature type="region of interest" description="Disordered" evidence="5">
    <location>
        <begin position="1"/>
        <end position="24"/>
    </location>
</feature>
<dbReference type="GeneTree" id="ENSGT01100000263479"/>
<evidence type="ECO:0000256" key="2">
    <source>
        <dbReference type="ARBA" id="ARBA00023180"/>
    </source>
</evidence>
<reference evidence="8" key="3">
    <citation type="submission" date="2025-09" db="UniProtKB">
        <authorList>
            <consortium name="Ensembl"/>
        </authorList>
    </citation>
    <scope>IDENTIFICATION</scope>
</reference>
<evidence type="ECO:0000256" key="3">
    <source>
        <dbReference type="ARBA" id="ARBA00023319"/>
    </source>
</evidence>
<dbReference type="CDD" id="cd05774">
    <property type="entry name" value="IgV_CEACAM_D1"/>
    <property type="match status" value="1"/>
</dbReference>
<feature type="compositionally biased region" description="Basic and acidic residues" evidence="5">
    <location>
        <begin position="1"/>
        <end position="20"/>
    </location>
</feature>
<feature type="region of interest" description="Disordered" evidence="5">
    <location>
        <begin position="268"/>
        <end position="294"/>
    </location>
</feature>
<dbReference type="Proteomes" id="UP000028761">
    <property type="component" value="Chromosome 20"/>
</dbReference>
<dbReference type="SUPFAM" id="SSF48726">
    <property type="entry name" value="Immunoglobulin"/>
    <property type="match status" value="1"/>
</dbReference>
<keyword evidence="2" id="KW-0325">Glycoprotein</keyword>
<feature type="region of interest" description="Disordered" evidence="5">
    <location>
        <begin position="70"/>
        <end position="91"/>
    </location>
</feature>
<dbReference type="PANTHER" id="PTHR44427:SF8">
    <property type="entry name" value="CARCINOEMBRYONIC ANTIGEN-RELATED CELL ADHESION MOLECULE 4"/>
    <property type="match status" value="1"/>
</dbReference>
<keyword evidence="6" id="KW-0472">Membrane</keyword>
<evidence type="ECO:0000256" key="4">
    <source>
        <dbReference type="ARBA" id="ARBA00038222"/>
    </source>
</evidence>
<keyword evidence="3" id="KW-0393">Immunoglobulin domain</keyword>
<evidence type="ECO:0000259" key="7">
    <source>
        <dbReference type="PROSITE" id="PS50835"/>
    </source>
</evidence>
<dbReference type="InterPro" id="IPR007110">
    <property type="entry name" value="Ig-like_dom"/>
</dbReference>
<evidence type="ECO:0000256" key="6">
    <source>
        <dbReference type="SAM" id="Phobius"/>
    </source>
</evidence>
<protein>
    <submittedName>
        <fullName evidence="8">CEA cell adhesion molecule 4</fullName>
    </submittedName>
</protein>
<dbReference type="InterPro" id="IPR036179">
    <property type="entry name" value="Ig-like_dom_sf"/>
</dbReference>
<dbReference type="FunFam" id="2.60.40.10:FF:000340">
    <property type="entry name" value="Carcinoembryonic antigen-related cell adhesion molecule 1"/>
    <property type="match status" value="1"/>
</dbReference>
<dbReference type="GO" id="GO:0007165">
    <property type="term" value="P:signal transduction"/>
    <property type="evidence" value="ECO:0007669"/>
    <property type="project" value="TreeGrafter"/>
</dbReference>
<gene>
    <name evidence="8" type="primary">CEACAM4</name>
</gene>
<reference evidence="8 9" key="1">
    <citation type="submission" date="2012-03" db="EMBL/GenBank/DDBJ databases">
        <title>Whole Genome Assembly of Papio anubis.</title>
        <authorList>
            <person name="Liu Y.L."/>
            <person name="Abraham K.A."/>
            <person name="Akbar H.A."/>
            <person name="Ali S.A."/>
            <person name="Anosike U.A."/>
            <person name="Aqrawi P.A."/>
            <person name="Arias F.A."/>
            <person name="Attaway T.A."/>
            <person name="Awwad R.A."/>
            <person name="Babu C.B."/>
            <person name="Bandaranaike D.B."/>
            <person name="Battles P.B."/>
            <person name="Bell A.B."/>
            <person name="Beltran B.B."/>
            <person name="Berhane-Mersha D.B."/>
            <person name="Bess C.B."/>
            <person name="Bickham C.B."/>
            <person name="Bolden T.B."/>
            <person name="Carter K.C."/>
            <person name="Chau D.C."/>
            <person name="Chavez A.C."/>
            <person name="Clerc-Blankenburg K.C."/>
            <person name="Coyle M.C."/>
            <person name="Dao M.D."/>
            <person name="Davila M.L.D."/>
            <person name="Davy-Carroll L.D."/>
            <person name="Denson S.D."/>
            <person name="Dinh H.D."/>
            <person name="Fernandez S.F."/>
            <person name="Fernando P.F."/>
            <person name="Forbes L.F."/>
            <person name="Francis C.F."/>
            <person name="Francisco L.F."/>
            <person name="Fu Q.F."/>
            <person name="Garcia-Iii R.G."/>
            <person name="Garrett T.G."/>
            <person name="Gross S.G."/>
            <person name="Gubbala S.G."/>
            <person name="Hirani K.H."/>
            <person name="Hogues M.H."/>
            <person name="Hollins B.H."/>
            <person name="Jackson L.J."/>
            <person name="Javaid M.J."/>
            <person name="Jhangiani S.J."/>
            <person name="Johnson A.J."/>
            <person name="Johnson B.J."/>
            <person name="Jones J.J."/>
            <person name="Joshi V.J."/>
            <person name="Kalu J.K."/>
            <person name="Khan N.K."/>
            <person name="Korchina V.K."/>
            <person name="Kovar C.K."/>
            <person name="Lago L.L."/>
            <person name="Lara F.L."/>
            <person name="Le T.-K.L."/>
            <person name="Lee S.L."/>
            <person name="Legall-Iii F.L."/>
            <person name="Lemon S.L."/>
            <person name="Liu J.L."/>
            <person name="Liu Y.-S.L."/>
            <person name="Liyanage D.L."/>
            <person name="Lopez J.L."/>
            <person name="Lorensuhewa L.L."/>
            <person name="Mata R.M."/>
            <person name="Mathew T.M."/>
            <person name="Mercado C.M."/>
            <person name="Mercado I.M."/>
            <person name="Morales K.M."/>
            <person name="Morgan M.M."/>
            <person name="Munidasa M.M."/>
            <person name="Ngo D.N."/>
            <person name="Nguyen L.N."/>
            <person name="Nguyen T.N."/>
            <person name="Nguyen N.N."/>
            <person name="Obregon M.O."/>
            <person name="Okwuonu G.O."/>
            <person name="Ongeri F.O."/>
            <person name="Onwere C.O."/>
            <person name="Osifeso I.O."/>
            <person name="Parra A.P."/>
            <person name="Patil S.P."/>
            <person name="Perez A.P."/>
            <person name="Perez Y.P."/>
            <person name="Pham C.P."/>
            <person name="Pu L.-L.P."/>
            <person name="Puazo M.P."/>
            <person name="Quiroz J.Q."/>
            <person name="Rouhana J.R."/>
            <person name="Ruiz M.R."/>
            <person name="Ruiz S.-J.R."/>
            <person name="Saada N.S."/>
            <person name="Santibanez J.S."/>
            <person name="Scheel M.S."/>
            <person name="Schneider B.S."/>
            <person name="Simmons D.S."/>
            <person name="Sisson I.S."/>
            <person name="Tang L.-Y.T."/>
            <person name="Thornton R.T."/>
            <person name="Tisius J.T."/>
            <person name="Toledanes G.T."/>
            <person name="Trejos Z.T."/>
            <person name="Usmani K.U."/>
            <person name="Varghese R.V."/>
            <person name="Vattathil S.V."/>
            <person name="Vee V.V."/>
            <person name="Walker D.W."/>
            <person name="Weissenberger G.W."/>
            <person name="White C.W."/>
            <person name="Williams A.W."/>
            <person name="Woodworth J.W."/>
            <person name="Wright R.W."/>
            <person name="Zhu Y.Z."/>
            <person name="Han Y.H."/>
            <person name="Newsham I.N."/>
            <person name="Nazareth L.N."/>
            <person name="Worley K.W."/>
            <person name="Muzny D.M."/>
            <person name="Rogers J.R."/>
            <person name="Gibbs R.G."/>
        </authorList>
    </citation>
    <scope>NUCLEOTIDE SEQUENCE [LARGE SCALE GENOMIC DNA]</scope>
</reference>
<dbReference type="InterPro" id="IPR013783">
    <property type="entry name" value="Ig-like_fold"/>
</dbReference>
<reference evidence="8" key="2">
    <citation type="submission" date="2025-08" db="UniProtKB">
        <authorList>
            <consortium name="Ensembl"/>
        </authorList>
    </citation>
    <scope>IDENTIFICATION</scope>
</reference>
<evidence type="ECO:0000313" key="8">
    <source>
        <dbReference type="Ensembl" id="ENSPANP00000023243.2"/>
    </source>
</evidence>
<dbReference type="Bgee" id="ENSPANG00000010965">
    <property type="expression patterns" value="Expressed in esophagus and 23 other cell types or tissues"/>
</dbReference>
<organism evidence="8 9">
    <name type="scientific">Papio anubis</name>
    <name type="common">Olive baboon</name>
    <dbReference type="NCBI Taxonomy" id="9555"/>
    <lineage>
        <taxon>Eukaryota</taxon>
        <taxon>Metazoa</taxon>
        <taxon>Chordata</taxon>
        <taxon>Craniata</taxon>
        <taxon>Vertebrata</taxon>
        <taxon>Euteleostomi</taxon>
        <taxon>Mammalia</taxon>
        <taxon>Eutheria</taxon>
        <taxon>Euarchontoglires</taxon>
        <taxon>Primates</taxon>
        <taxon>Haplorrhini</taxon>
        <taxon>Catarrhini</taxon>
        <taxon>Cercopithecidae</taxon>
        <taxon>Cercopithecinae</taxon>
        <taxon>Papio</taxon>
    </lineage>
</organism>
<keyword evidence="6" id="KW-0812">Transmembrane</keyword>
<dbReference type="GO" id="GO:0006909">
    <property type="term" value="P:phagocytosis"/>
    <property type="evidence" value="ECO:0007669"/>
    <property type="project" value="Ensembl"/>
</dbReference>
<dbReference type="GO" id="GO:0009986">
    <property type="term" value="C:cell surface"/>
    <property type="evidence" value="ECO:0007669"/>
    <property type="project" value="TreeGrafter"/>
</dbReference>